<evidence type="ECO:0000313" key="1">
    <source>
        <dbReference type="EMBL" id="CEK53495.1"/>
    </source>
</evidence>
<name>A0A0B6YDD4_9EUPU</name>
<reference evidence="1" key="1">
    <citation type="submission" date="2014-12" db="EMBL/GenBank/DDBJ databases">
        <title>Insight into the proteome of Arion vulgaris.</title>
        <authorList>
            <person name="Aradska J."/>
            <person name="Bulat T."/>
            <person name="Smidak R."/>
            <person name="Sarate P."/>
            <person name="Gangsoo J."/>
            <person name="Sialana F."/>
            <person name="Bilban M."/>
            <person name="Lubec G."/>
        </authorList>
    </citation>
    <scope>NUCLEOTIDE SEQUENCE</scope>
    <source>
        <tissue evidence="1">Skin</tissue>
    </source>
</reference>
<protein>
    <submittedName>
        <fullName evidence="1">Uncharacterized protein</fullName>
    </submittedName>
</protein>
<organism evidence="1">
    <name type="scientific">Arion vulgaris</name>
    <dbReference type="NCBI Taxonomy" id="1028688"/>
    <lineage>
        <taxon>Eukaryota</taxon>
        <taxon>Metazoa</taxon>
        <taxon>Spiralia</taxon>
        <taxon>Lophotrochozoa</taxon>
        <taxon>Mollusca</taxon>
        <taxon>Gastropoda</taxon>
        <taxon>Heterobranchia</taxon>
        <taxon>Euthyneura</taxon>
        <taxon>Panpulmonata</taxon>
        <taxon>Eupulmonata</taxon>
        <taxon>Stylommatophora</taxon>
        <taxon>Helicina</taxon>
        <taxon>Arionoidea</taxon>
        <taxon>Arionidae</taxon>
        <taxon>Arion</taxon>
    </lineage>
</organism>
<sequence length="62" mass="7150">MKEVIVRTTVLHHPINLKAKEVTSVPHQSPFHESMNQALNFMLYVRCIDEVMKTLQSDPGLF</sequence>
<gene>
    <name evidence="1" type="primary">ORF20483</name>
</gene>
<proteinExistence type="predicted"/>
<dbReference type="AlphaFoldDB" id="A0A0B6YDD4"/>
<accession>A0A0B6YDD4</accession>
<dbReference type="EMBL" id="HACG01006630">
    <property type="protein sequence ID" value="CEK53495.1"/>
    <property type="molecule type" value="Transcribed_RNA"/>
</dbReference>